<proteinExistence type="predicted"/>
<dbReference type="InterPro" id="IPR032675">
    <property type="entry name" value="LRR_dom_sf"/>
</dbReference>
<dbReference type="PANTHER" id="PTHR48063:SF52">
    <property type="entry name" value="LRR RECEPTOR-LIKE KINASE FAMILY PROTEIN"/>
    <property type="match status" value="1"/>
</dbReference>
<dbReference type="InterPro" id="IPR001611">
    <property type="entry name" value="Leu-rich_rpt"/>
</dbReference>
<organism evidence="8 9">
    <name type="scientific">Vicia faba</name>
    <name type="common">Broad bean</name>
    <name type="synonym">Faba vulgaris</name>
    <dbReference type="NCBI Taxonomy" id="3906"/>
    <lineage>
        <taxon>Eukaryota</taxon>
        <taxon>Viridiplantae</taxon>
        <taxon>Streptophyta</taxon>
        <taxon>Embryophyta</taxon>
        <taxon>Tracheophyta</taxon>
        <taxon>Spermatophyta</taxon>
        <taxon>Magnoliopsida</taxon>
        <taxon>eudicotyledons</taxon>
        <taxon>Gunneridae</taxon>
        <taxon>Pentapetalae</taxon>
        <taxon>rosids</taxon>
        <taxon>fabids</taxon>
        <taxon>Fabales</taxon>
        <taxon>Fabaceae</taxon>
        <taxon>Papilionoideae</taxon>
        <taxon>50 kb inversion clade</taxon>
        <taxon>NPAAA clade</taxon>
        <taxon>Hologalegina</taxon>
        <taxon>IRL clade</taxon>
        <taxon>Fabeae</taxon>
        <taxon>Vicia</taxon>
    </lineage>
</organism>
<dbReference type="PANTHER" id="PTHR48063">
    <property type="entry name" value="LRR RECEPTOR-LIKE KINASE"/>
    <property type="match status" value="1"/>
</dbReference>
<evidence type="ECO:0000256" key="7">
    <source>
        <dbReference type="ARBA" id="ARBA00023180"/>
    </source>
</evidence>
<dbReference type="PRINTS" id="PR00019">
    <property type="entry name" value="LEURICHRPT"/>
</dbReference>
<dbReference type="Pfam" id="PF00560">
    <property type="entry name" value="LRR_1"/>
    <property type="match status" value="2"/>
</dbReference>
<keyword evidence="5" id="KW-0472">Membrane</keyword>
<dbReference type="SUPFAM" id="SSF52058">
    <property type="entry name" value="L domain-like"/>
    <property type="match status" value="1"/>
</dbReference>
<keyword evidence="7" id="KW-0325">Glycoprotein</keyword>
<evidence type="ECO:0000256" key="2">
    <source>
        <dbReference type="ARBA" id="ARBA00022692"/>
    </source>
</evidence>
<evidence type="ECO:0000256" key="1">
    <source>
        <dbReference type="ARBA" id="ARBA00004479"/>
    </source>
</evidence>
<evidence type="ECO:0000256" key="4">
    <source>
        <dbReference type="ARBA" id="ARBA00022989"/>
    </source>
</evidence>
<keyword evidence="2" id="KW-0812">Transmembrane</keyword>
<gene>
    <name evidence="8" type="ORF">VFH_II143160</name>
</gene>
<accession>A0AAV0ZNZ5</accession>
<keyword evidence="3" id="KW-0732">Signal</keyword>
<evidence type="ECO:0000256" key="5">
    <source>
        <dbReference type="ARBA" id="ARBA00023136"/>
    </source>
</evidence>
<dbReference type="InterPro" id="IPR046956">
    <property type="entry name" value="RLP23-like"/>
</dbReference>
<evidence type="ECO:0000313" key="8">
    <source>
        <dbReference type="EMBL" id="CAI8598758.1"/>
    </source>
</evidence>
<evidence type="ECO:0000256" key="6">
    <source>
        <dbReference type="ARBA" id="ARBA00023170"/>
    </source>
</evidence>
<reference evidence="8 9" key="1">
    <citation type="submission" date="2023-01" db="EMBL/GenBank/DDBJ databases">
        <authorList>
            <person name="Kreplak J."/>
        </authorList>
    </citation>
    <scope>NUCLEOTIDE SEQUENCE [LARGE SCALE GENOMIC DNA]</scope>
</reference>
<dbReference type="GO" id="GO:0016020">
    <property type="term" value="C:membrane"/>
    <property type="evidence" value="ECO:0007669"/>
    <property type="project" value="UniProtKB-SubCell"/>
</dbReference>
<keyword evidence="4" id="KW-1133">Transmembrane helix</keyword>
<keyword evidence="6" id="KW-0675">Receptor</keyword>
<sequence length="89" mass="9546">MINLESLNLSQNNLVGEIPDTISVLSFLSFLNLSNNNLVGQIPIGTQLQSFDVSCYVGNPGLCGAPLAVCYYEPNPHGGHNDPSFILKP</sequence>
<dbReference type="Gene3D" id="3.80.10.10">
    <property type="entry name" value="Ribonuclease Inhibitor"/>
    <property type="match status" value="1"/>
</dbReference>
<comment type="subcellular location">
    <subcellularLocation>
        <location evidence="1">Membrane</location>
        <topology evidence="1">Single-pass type I membrane protein</topology>
    </subcellularLocation>
</comment>
<dbReference type="EMBL" id="OX451737">
    <property type="protein sequence ID" value="CAI8598758.1"/>
    <property type="molecule type" value="Genomic_DNA"/>
</dbReference>
<keyword evidence="9" id="KW-1185">Reference proteome</keyword>
<evidence type="ECO:0000313" key="9">
    <source>
        <dbReference type="Proteomes" id="UP001157006"/>
    </source>
</evidence>
<protein>
    <submittedName>
        <fullName evidence="8">Uncharacterized protein</fullName>
    </submittedName>
</protein>
<dbReference type="AlphaFoldDB" id="A0AAV0ZNZ5"/>
<dbReference type="Proteomes" id="UP001157006">
    <property type="component" value="Chromosome 2"/>
</dbReference>
<name>A0AAV0ZNZ5_VICFA</name>
<evidence type="ECO:0000256" key="3">
    <source>
        <dbReference type="ARBA" id="ARBA00022729"/>
    </source>
</evidence>